<feature type="non-terminal residue" evidence="1">
    <location>
        <position position="1"/>
    </location>
</feature>
<reference evidence="1 2" key="1">
    <citation type="submission" date="2015-12" db="EMBL/GenBank/DDBJ databases">
        <title>The genome of Folsomia candida.</title>
        <authorList>
            <person name="Faddeeva A."/>
            <person name="Derks M.F."/>
            <person name="Anvar Y."/>
            <person name="Smit S."/>
            <person name="Van Straalen N."/>
            <person name="Roelofs D."/>
        </authorList>
    </citation>
    <scope>NUCLEOTIDE SEQUENCE [LARGE SCALE GENOMIC DNA]</scope>
    <source>
        <strain evidence="1 2">VU population</strain>
        <tissue evidence="1">Whole body</tissue>
    </source>
</reference>
<dbReference type="EMBL" id="LNIX01000034">
    <property type="protein sequence ID" value="OXA40216.1"/>
    <property type="molecule type" value="Genomic_DNA"/>
</dbReference>
<organism evidence="1 2">
    <name type="scientific">Folsomia candida</name>
    <name type="common">Springtail</name>
    <dbReference type="NCBI Taxonomy" id="158441"/>
    <lineage>
        <taxon>Eukaryota</taxon>
        <taxon>Metazoa</taxon>
        <taxon>Ecdysozoa</taxon>
        <taxon>Arthropoda</taxon>
        <taxon>Hexapoda</taxon>
        <taxon>Collembola</taxon>
        <taxon>Entomobryomorpha</taxon>
        <taxon>Isotomoidea</taxon>
        <taxon>Isotomidae</taxon>
        <taxon>Proisotominae</taxon>
        <taxon>Folsomia</taxon>
    </lineage>
</organism>
<dbReference type="Proteomes" id="UP000198287">
    <property type="component" value="Unassembled WGS sequence"/>
</dbReference>
<comment type="caution">
    <text evidence="1">The sequence shown here is derived from an EMBL/GenBank/DDBJ whole genome shotgun (WGS) entry which is preliminary data.</text>
</comment>
<name>A0A226D7G6_FOLCA</name>
<dbReference type="AlphaFoldDB" id="A0A226D7G6"/>
<evidence type="ECO:0000313" key="1">
    <source>
        <dbReference type="EMBL" id="OXA40216.1"/>
    </source>
</evidence>
<evidence type="ECO:0000313" key="2">
    <source>
        <dbReference type="Proteomes" id="UP000198287"/>
    </source>
</evidence>
<sequence>ERSCNRTEILARVKEYLEGEDFAEIMTEKVKGEWMNPLIFWNNLQFISLKSNICDSDEAKYLRKYCYDWPHTSESWGDDLMDYDATGKKICSYNLDFSRQFSDLINPLPVKEKDFIFYVYQDSLLSRMLLPWTAEQFGLDPAPGEADIKINFSPSIKERLRKVALITKYVLNDPDDSDHKTRLLKATSDVVEVYKNITLMVINEKVSPEKEDKIDTFVHPTATNLTNNVDKLEMNYHNETGPASAFPRM</sequence>
<gene>
    <name evidence="1" type="ORF">Fcan01_24875</name>
</gene>
<protein>
    <submittedName>
        <fullName evidence="1">Uncharacterized protein</fullName>
    </submittedName>
</protein>
<proteinExistence type="predicted"/>
<accession>A0A226D7G6</accession>
<keyword evidence="2" id="KW-1185">Reference proteome</keyword>